<proteinExistence type="predicted"/>
<feature type="region of interest" description="Disordered" evidence="1">
    <location>
        <begin position="1"/>
        <end position="24"/>
    </location>
</feature>
<dbReference type="EMBL" id="CM004400">
    <property type="protein sequence ID" value="OAY31970.1"/>
    <property type="molecule type" value="Genomic_DNA"/>
</dbReference>
<accession>A0A2C9UN00</accession>
<dbReference type="AlphaFoldDB" id="A0A2C9UN00"/>
<protein>
    <submittedName>
        <fullName evidence="2">Uncharacterized protein</fullName>
    </submittedName>
</protein>
<sequence length="50" mass="5572">MTGTDTFVGRAYGRRNSKQKQQEGINETMATIKDATSSNLIPINQHNFSN</sequence>
<name>A0A2C9UN00_MANES</name>
<evidence type="ECO:0000313" key="2">
    <source>
        <dbReference type="EMBL" id="OAY31970.1"/>
    </source>
</evidence>
<gene>
    <name evidence="2" type="ORF">MANES_14G156000</name>
</gene>
<evidence type="ECO:0000256" key="1">
    <source>
        <dbReference type="SAM" id="MobiDB-lite"/>
    </source>
</evidence>
<organism evidence="2">
    <name type="scientific">Manihot esculenta</name>
    <name type="common">Cassava</name>
    <name type="synonym">Jatropha manihot</name>
    <dbReference type="NCBI Taxonomy" id="3983"/>
    <lineage>
        <taxon>Eukaryota</taxon>
        <taxon>Viridiplantae</taxon>
        <taxon>Streptophyta</taxon>
        <taxon>Embryophyta</taxon>
        <taxon>Tracheophyta</taxon>
        <taxon>Spermatophyta</taxon>
        <taxon>Magnoliopsida</taxon>
        <taxon>eudicotyledons</taxon>
        <taxon>Gunneridae</taxon>
        <taxon>Pentapetalae</taxon>
        <taxon>rosids</taxon>
        <taxon>fabids</taxon>
        <taxon>Malpighiales</taxon>
        <taxon>Euphorbiaceae</taxon>
        <taxon>Crotonoideae</taxon>
        <taxon>Manihoteae</taxon>
        <taxon>Manihot</taxon>
    </lineage>
</organism>
<reference evidence="2" key="1">
    <citation type="submission" date="2016-02" db="EMBL/GenBank/DDBJ databases">
        <title>WGS assembly of Manihot esculenta.</title>
        <authorList>
            <person name="Bredeson J.V."/>
            <person name="Prochnik S.E."/>
            <person name="Lyons J.B."/>
            <person name="Schmutz J."/>
            <person name="Grimwood J."/>
            <person name="Vrebalov J."/>
            <person name="Bart R.S."/>
            <person name="Amuge T."/>
            <person name="Ferguson M.E."/>
            <person name="Green R."/>
            <person name="Putnam N."/>
            <person name="Stites J."/>
            <person name="Rounsley S."/>
            <person name="Rokhsar D.S."/>
        </authorList>
    </citation>
    <scope>NUCLEOTIDE SEQUENCE [LARGE SCALE GENOMIC DNA]</scope>
    <source>
        <tissue evidence="2">Leaf</tissue>
    </source>
</reference>